<gene>
    <name evidence="1" type="ORF">J3T88_06475</name>
</gene>
<evidence type="ECO:0008006" key="3">
    <source>
        <dbReference type="Google" id="ProtNLM"/>
    </source>
</evidence>
<reference evidence="1 2" key="1">
    <citation type="submission" date="2021-03" db="EMBL/GenBank/DDBJ databases">
        <title>Staphylococci and Mammaliicocci in bats.</title>
        <authorList>
            <person name="Fountain K."/>
        </authorList>
    </citation>
    <scope>NUCLEOTIDE SEQUENCE [LARGE SCALE GENOMIC DNA]</scope>
    <source>
        <strain evidence="1 2">18_1_E_SW</strain>
    </source>
</reference>
<protein>
    <recommendedName>
        <fullName evidence="3">Phage protein</fullName>
    </recommendedName>
</protein>
<evidence type="ECO:0000313" key="2">
    <source>
        <dbReference type="Proteomes" id="UP000664081"/>
    </source>
</evidence>
<keyword evidence="2" id="KW-1185">Reference proteome</keyword>
<sequence length="51" mass="6052">MNEQQIDDKDLKIAIQQNEIGRLNDVDINLQVQIEKLYRENKELKNDEPQA</sequence>
<dbReference type="Proteomes" id="UP000664081">
    <property type="component" value="Unassembled WGS sequence"/>
</dbReference>
<name>A0ABS3L098_9STAP</name>
<dbReference type="EMBL" id="JAFNLT010000004">
    <property type="protein sequence ID" value="MBO1226971.1"/>
    <property type="molecule type" value="Genomic_DNA"/>
</dbReference>
<proteinExistence type="predicted"/>
<evidence type="ECO:0000313" key="1">
    <source>
        <dbReference type="EMBL" id="MBO1226971.1"/>
    </source>
</evidence>
<accession>A0ABS3L098</accession>
<dbReference type="RefSeq" id="WP_207572604.1">
    <property type="nucleotide sequence ID" value="NZ_JAFNLQ010000014.1"/>
</dbReference>
<comment type="caution">
    <text evidence="1">The sequence shown here is derived from an EMBL/GenBank/DDBJ whole genome shotgun (WGS) entry which is preliminary data.</text>
</comment>
<organism evidence="1 2">
    <name type="scientific">Staphylococcus nepalensis</name>
    <dbReference type="NCBI Taxonomy" id="214473"/>
    <lineage>
        <taxon>Bacteria</taxon>
        <taxon>Bacillati</taxon>
        <taxon>Bacillota</taxon>
        <taxon>Bacilli</taxon>
        <taxon>Bacillales</taxon>
        <taxon>Staphylococcaceae</taxon>
        <taxon>Staphylococcus</taxon>
    </lineage>
</organism>